<sequence>MNIPSVGYPFDSDEENFITFSQYSGIVSPVALGSTHLLSSLKPPTGEFIFLDPESKCKFDQIWQQLIDRATSVSKAVEQETVKAAEECNNLFHQPSGTWLQLLFRHVFHSFPVISDPLNLLPSDLLKLQRPTPVVPQFICDLPNSFLTIVDNDTGKHYIHTPEETVSTRLFLPNQNGYTFIGLTSRLTTGPLEGNESSPPPVRSTSERPNGRWRLRLLNGPSDSLSASKPPSLRPDGYGIQEEGHLVCDFHEQTIVDYYTPNKNGLLFSQTIKVSIPTLTHFIYGKSP</sequence>
<name>A0A3S5BN35_9PLAT</name>
<evidence type="ECO:0000313" key="4">
    <source>
        <dbReference type="Proteomes" id="UP000784294"/>
    </source>
</evidence>
<dbReference type="OrthoDB" id="167576at2759"/>
<organism evidence="3 4">
    <name type="scientific">Protopolystoma xenopodis</name>
    <dbReference type="NCBI Taxonomy" id="117903"/>
    <lineage>
        <taxon>Eukaryota</taxon>
        <taxon>Metazoa</taxon>
        <taxon>Spiralia</taxon>
        <taxon>Lophotrochozoa</taxon>
        <taxon>Platyhelminthes</taxon>
        <taxon>Monogenea</taxon>
        <taxon>Polyopisthocotylea</taxon>
        <taxon>Polystomatidea</taxon>
        <taxon>Polystomatidae</taxon>
        <taxon>Protopolystoma</taxon>
    </lineage>
</organism>
<gene>
    <name evidence="3" type="ORF">PXEA_LOCUS3620</name>
</gene>
<evidence type="ECO:0000256" key="1">
    <source>
        <dbReference type="SAM" id="MobiDB-lite"/>
    </source>
</evidence>
<protein>
    <recommendedName>
        <fullName evidence="2">Androglobin domain-containing protein</fullName>
    </recommendedName>
</protein>
<dbReference type="Proteomes" id="UP000784294">
    <property type="component" value="Unassembled WGS sequence"/>
</dbReference>
<dbReference type="Pfam" id="PF22069">
    <property type="entry name" value="Androglobin_IV"/>
    <property type="match status" value="1"/>
</dbReference>
<dbReference type="AlphaFoldDB" id="A0A3S5BN35"/>
<evidence type="ECO:0000313" key="3">
    <source>
        <dbReference type="EMBL" id="VEL10180.1"/>
    </source>
</evidence>
<reference evidence="3" key="1">
    <citation type="submission" date="2018-11" db="EMBL/GenBank/DDBJ databases">
        <authorList>
            <consortium name="Pathogen Informatics"/>
        </authorList>
    </citation>
    <scope>NUCLEOTIDE SEQUENCE</scope>
</reference>
<comment type="caution">
    <text evidence="3">The sequence shown here is derived from an EMBL/GenBank/DDBJ whole genome shotgun (WGS) entry which is preliminary data.</text>
</comment>
<evidence type="ECO:0000259" key="2">
    <source>
        <dbReference type="Pfam" id="PF22069"/>
    </source>
</evidence>
<keyword evidence="4" id="KW-1185">Reference proteome</keyword>
<feature type="domain" description="Androglobin" evidence="2">
    <location>
        <begin position="126"/>
        <end position="219"/>
    </location>
</feature>
<feature type="region of interest" description="Disordered" evidence="1">
    <location>
        <begin position="189"/>
        <end position="211"/>
    </location>
</feature>
<proteinExistence type="predicted"/>
<dbReference type="InterPro" id="IPR054094">
    <property type="entry name" value="Androglobin_IV"/>
</dbReference>
<accession>A0A3S5BN35</accession>
<dbReference type="EMBL" id="CAAALY010008270">
    <property type="protein sequence ID" value="VEL10180.1"/>
    <property type="molecule type" value="Genomic_DNA"/>
</dbReference>